<keyword evidence="4" id="KW-0812">Transmembrane</keyword>
<evidence type="ECO:0000259" key="6">
    <source>
        <dbReference type="Pfam" id="PF08386"/>
    </source>
</evidence>
<keyword evidence="2 7" id="KW-0378">Hydrolase</keyword>
<gene>
    <name evidence="7" type="ORF">FJM51_07570</name>
</gene>
<proteinExistence type="inferred from homology"/>
<dbReference type="Pfam" id="PF08386">
    <property type="entry name" value="Abhydrolase_4"/>
    <property type="match status" value="1"/>
</dbReference>
<accession>A0A501WU58</accession>
<dbReference type="Proteomes" id="UP000319255">
    <property type="component" value="Unassembled WGS sequence"/>
</dbReference>
<dbReference type="SUPFAM" id="SSF53474">
    <property type="entry name" value="alpha/beta-Hydrolases"/>
    <property type="match status" value="1"/>
</dbReference>
<dbReference type="PANTHER" id="PTHR43248">
    <property type="entry name" value="2-SUCCINYL-6-HYDROXY-2,4-CYCLOHEXADIENE-1-CARBOXYLATE SYNTHASE"/>
    <property type="match status" value="1"/>
</dbReference>
<reference evidence="7 8" key="1">
    <citation type="submission" date="2019-06" db="EMBL/GenBank/DDBJ databases">
        <title>A novel bacterium of genus Amaricoccus, isolated from marine sediment.</title>
        <authorList>
            <person name="Huang H."/>
            <person name="Mo K."/>
            <person name="Hu Y."/>
        </authorList>
    </citation>
    <scope>NUCLEOTIDE SEQUENCE [LARGE SCALE GENOMIC DNA]</scope>
    <source>
        <strain evidence="7 8">HB172011</strain>
    </source>
</reference>
<feature type="non-terminal residue" evidence="7">
    <location>
        <position position="1"/>
    </location>
</feature>
<dbReference type="Gene3D" id="3.40.50.1820">
    <property type="entry name" value="alpha/beta hydrolase"/>
    <property type="match status" value="1"/>
</dbReference>
<sequence length="750" mass="78570">RLRRPRRHLHPRRSNRRRGPHRQPHEPRLRRRTPRPRGASTSRGREPALLAACNATRRGPEFLRRTEGGATVFRWFIALLFLLLGPLAASAQPPSPALPRGAGWTAADCATFSLSPPEGRGAECGFVSVRERRDLGASPRIDLAVAILAPVDEPAAPEPLFMAQGGPGVGTIGSFAQALLDDPRARPARNRPLVLWDQRGTGFSKPALTCPELADAERASAAGVDSATSEDAAFFAAMQVCGARLRAAGIDLGAYQSAASADDVAAIRDTLGFDRIAFYGVSYGSELGQFLMRRHPGILSAVVLDAVVPLDYDLFTEPAFAQQRIGEKYLRGCAAAPRCAKAFPDLAARYLALVDRLNADPVTVTVVPLPDGAAGPASEPVEVRLTGDMLEGAIYGALYSDLHDLAPLVIDRADKGDFTLLTTLLLPATLFDTSMAEGMHMTVTCADHGDVDAAAMDFPGVMPRLAEATRAQAEVAARVCRDWGVPPLPRGDLAPVASDLPALLLSGDFDPITPPAYAEKLLPTLPNARHVVFLAGAHGQAMASACANRIIAAFLDDPAAPLDTACAADPPREFVTADDVIFLGTLRRLMATEGVRGIALSGVLAIPAVLAAIVLATALFVYPLGALIARLSGRPPPRAVAGAAGRLSRSAPWLAAAAALLAVLCLAGLVLAVGSTLVNEQTLVVMGAIPARWSWVRSLPAAIGLAGLGLLGAAVAVWATGQRSLPGRVYLSLLSAAALGAAANLALLSR</sequence>
<protein>
    <submittedName>
        <fullName evidence="7">Alpha/beta fold hydrolase</fullName>
    </submittedName>
</protein>
<comment type="similarity">
    <text evidence="1">Belongs to the peptidase S33 family.</text>
</comment>
<feature type="region of interest" description="Disordered" evidence="3">
    <location>
        <begin position="1"/>
        <end position="49"/>
    </location>
</feature>
<organism evidence="7 8">
    <name type="scientific">Amaricoccus solimangrovi</name>
    <dbReference type="NCBI Taxonomy" id="2589815"/>
    <lineage>
        <taxon>Bacteria</taxon>
        <taxon>Pseudomonadati</taxon>
        <taxon>Pseudomonadota</taxon>
        <taxon>Alphaproteobacteria</taxon>
        <taxon>Rhodobacterales</taxon>
        <taxon>Paracoccaceae</taxon>
        <taxon>Amaricoccus</taxon>
    </lineage>
</organism>
<evidence type="ECO:0000256" key="2">
    <source>
        <dbReference type="ARBA" id="ARBA00022801"/>
    </source>
</evidence>
<dbReference type="OrthoDB" id="613638at2"/>
<evidence type="ECO:0000256" key="4">
    <source>
        <dbReference type="SAM" id="Phobius"/>
    </source>
</evidence>
<dbReference type="EMBL" id="VFRP01000004">
    <property type="protein sequence ID" value="TPE52262.1"/>
    <property type="molecule type" value="Genomic_DNA"/>
</dbReference>
<dbReference type="AlphaFoldDB" id="A0A501WU58"/>
<dbReference type="Pfam" id="PF00561">
    <property type="entry name" value="Abhydrolase_1"/>
    <property type="match status" value="1"/>
</dbReference>
<keyword evidence="4" id="KW-1133">Transmembrane helix</keyword>
<evidence type="ECO:0000313" key="7">
    <source>
        <dbReference type="EMBL" id="TPE52262.1"/>
    </source>
</evidence>
<evidence type="ECO:0000313" key="8">
    <source>
        <dbReference type="Proteomes" id="UP000319255"/>
    </source>
</evidence>
<feature type="transmembrane region" description="Helical" evidence="4">
    <location>
        <begin position="698"/>
        <end position="718"/>
    </location>
</feature>
<dbReference type="InterPro" id="IPR000073">
    <property type="entry name" value="AB_hydrolase_1"/>
</dbReference>
<feature type="domain" description="AB hydrolase-1" evidence="5">
    <location>
        <begin position="159"/>
        <end position="318"/>
    </location>
</feature>
<keyword evidence="4" id="KW-0472">Membrane</keyword>
<evidence type="ECO:0000256" key="1">
    <source>
        <dbReference type="ARBA" id="ARBA00010088"/>
    </source>
</evidence>
<keyword evidence="8" id="KW-1185">Reference proteome</keyword>
<feature type="domain" description="Peptidase S33 tripeptidyl aminopeptidase-like C-terminal" evidence="6">
    <location>
        <begin position="476"/>
        <end position="566"/>
    </location>
</feature>
<dbReference type="GO" id="GO:0016787">
    <property type="term" value="F:hydrolase activity"/>
    <property type="evidence" value="ECO:0007669"/>
    <property type="project" value="UniProtKB-KW"/>
</dbReference>
<feature type="compositionally biased region" description="Basic residues" evidence="3">
    <location>
        <begin position="1"/>
        <end position="35"/>
    </location>
</feature>
<comment type="caution">
    <text evidence="7">The sequence shown here is derived from an EMBL/GenBank/DDBJ whole genome shotgun (WGS) entry which is preliminary data.</text>
</comment>
<evidence type="ECO:0000256" key="3">
    <source>
        <dbReference type="SAM" id="MobiDB-lite"/>
    </source>
</evidence>
<dbReference type="InterPro" id="IPR029058">
    <property type="entry name" value="AB_hydrolase_fold"/>
</dbReference>
<dbReference type="InterPro" id="IPR051601">
    <property type="entry name" value="Serine_prot/Carboxylest_S33"/>
</dbReference>
<feature type="transmembrane region" description="Helical" evidence="4">
    <location>
        <begin position="598"/>
        <end position="622"/>
    </location>
</feature>
<feature type="transmembrane region" description="Helical" evidence="4">
    <location>
        <begin position="72"/>
        <end position="89"/>
    </location>
</feature>
<name>A0A501WU58_9RHOB</name>
<feature type="transmembrane region" description="Helical" evidence="4">
    <location>
        <begin position="730"/>
        <end position="748"/>
    </location>
</feature>
<dbReference type="PANTHER" id="PTHR43248:SF25">
    <property type="entry name" value="AB HYDROLASE-1 DOMAIN-CONTAINING PROTEIN-RELATED"/>
    <property type="match status" value="1"/>
</dbReference>
<feature type="transmembrane region" description="Helical" evidence="4">
    <location>
        <begin position="653"/>
        <end position="678"/>
    </location>
</feature>
<evidence type="ECO:0000259" key="5">
    <source>
        <dbReference type="Pfam" id="PF00561"/>
    </source>
</evidence>
<dbReference type="InterPro" id="IPR013595">
    <property type="entry name" value="Pept_S33_TAP-like_C"/>
</dbReference>